<dbReference type="EMBL" id="JAGIZQ010000001">
    <property type="protein sequence ID" value="KAH6649290.1"/>
    <property type="molecule type" value="Genomic_DNA"/>
</dbReference>
<gene>
    <name evidence="1" type="ORF">F5144DRAFT_2499</name>
</gene>
<reference evidence="1 2" key="1">
    <citation type="journal article" date="2021" name="Nat. Commun.">
        <title>Genetic determinants of endophytism in the Arabidopsis root mycobiome.</title>
        <authorList>
            <person name="Mesny F."/>
            <person name="Miyauchi S."/>
            <person name="Thiergart T."/>
            <person name="Pickel B."/>
            <person name="Atanasova L."/>
            <person name="Karlsson M."/>
            <person name="Huettel B."/>
            <person name="Barry K.W."/>
            <person name="Haridas S."/>
            <person name="Chen C."/>
            <person name="Bauer D."/>
            <person name="Andreopoulos W."/>
            <person name="Pangilinan J."/>
            <person name="LaButti K."/>
            <person name="Riley R."/>
            <person name="Lipzen A."/>
            <person name="Clum A."/>
            <person name="Drula E."/>
            <person name="Henrissat B."/>
            <person name="Kohler A."/>
            <person name="Grigoriev I.V."/>
            <person name="Martin F.M."/>
            <person name="Hacquard S."/>
        </authorList>
    </citation>
    <scope>NUCLEOTIDE SEQUENCE [LARGE SCALE GENOMIC DNA]</scope>
    <source>
        <strain evidence="1 2">MPI-SDFR-AT-0079</strain>
    </source>
</reference>
<dbReference type="Proteomes" id="UP000724584">
    <property type="component" value="Unassembled WGS sequence"/>
</dbReference>
<name>A0ACB7PK93_9PEZI</name>
<comment type="caution">
    <text evidence="1">The sequence shown here is derived from an EMBL/GenBank/DDBJ whole genome shotgun (WGS) entry which is preliminary data.</text>
</comment>
<sequence>MPTCAVSCFFLLLYQLRGGVRASNGERDGPLELEQHYADTIKTNIRISNPARPLYNPAAGIQPLAEIGSETTQGWGPYNHARILQPGAQGEQGDFVYDQLRPARSRNLPV</sequence>
<protein>
    <submittedName>
        <fullName evidence="1">Uncharacterized protein</fullName>
    </submittedName>
</protein>
<keyword evidence="2" id="KW-1185">Reference proteome</keyword>
<evidence type="ECO:0000313" key="2">
    <source>
        <dbReference type="Proteomes" id="UP000724584"/>
    </source>
</evidence>
<proteinExistence type="predicted"/>
<evidence type="ECO:0000313" key="1">
    <source>
        <dbReference type="EMBL" id="KAH6649290.1"/>
    </source>
</evidence>
<accession>A0ACB7PK93</accession>
<organism evidence="1 2">
    <name type="scientific">Chaetomium tenue</name>
    <dbReference type="NCBI Taxonomy" id="1854479"/>
    <lineage>
        <taxon>Eukaryota</taxon>
        <taxon>Fungi</taxon>
        <taxon>Dikarya</taxon>
        <taxon>Ascomycota</taxon>
        <taxon>Pezizomycotina</taxon>
        <taxon>Sordariomycetes</taxon>
        <taxon>Sordariomycetidae</taxon>
        <taxon>Sordariales</taxon>
        <taxon>Chaetomiaceae</taxon>
        <taxon>Chaetomium</taxon>
    </lineage>
</organism>